<organism evidence="3 4">
    <name type="scientific">Prorocentrum cordatum</name>
    <dbReference type="NCBI Taxonomy" id="2364126"/>
    <lineage>
        <taxon>Eukaryota</taxon>
        <taxon>Sar</taxon>
        <taxon>Alveolata</taxon>
        <taxon>Dinophyceae</taxon>
        <taxon>Prorocentrales</taxon>
        <taxon>Prorocentraceae</taxon>
        <taxon>Prorocentrum</taxon>
    </lineage>
</organism>
<feature type="signal peptide" evidence="2">
    <location>
        <begin position="1"/>
        <end position="20"/>
    </location>
</feature>
<keyword evidence="4" id="KW-1185">Reference proteome</keyword>
<evidence type="ECO:0000256" key="1">
    <source>
        <dbReference type="SAM" id="MobiDB-lite"/>
    </source>
</evidence>
<accession>A0ABN9XE55</accession>
<evidence type="ECO:0000313" key="3">
    <source>
        <dbReference type="EMBL" id="CAK0896528.1"/>
    </source>
</evidence>
<dbReference type="EMBL" id="CAUYUJ010020204">
    <property type="protein sequence ID" value="CAK0896528.1"/>
    <property type="molecule type" value="Genomic_DNA"/>
</dbReference>
<dbReference type="Proteomes" id="UP001189429">
    <property type="component" value="Unassembled WGS sequence"/>
</dbReference>
<reference evidence="3" key="1">
    <citation type="submission" date="2023-10" db="EMBL/GenBank/DDBJ databases">
        <authorList>
            <person name="Chen Y."/>
            <person name="Shah S."/>
            <person name="Dougan E. K."/>
            <person name="Thang M."/>
            <person name="Chan C."/>
        </authorList>
    </citation>
    <scope>NUCLEOTIDE SEQUENCE [LARGE SCALE GENOMIC DNA]</scope>
</reference>
<sequence length="241" mass="26729">MAFGFWPAFLAVFVVRLTSAARIAVHTADVVSKEPFTFDIVVAVKNKDEVVAKLGGFWFGWAMGYVVSDEAFMDKLVEKFVTLLPEKLGEKGFTVEVAPKKPTHGLVATMSMTVKDFDLSAILSEAKGERFTSAIMSLHEIFPALGKEDAWQGIEDKISSMVRFMLMTKVPAVLEEQLRAQNVEAAVTTDPPAEAQEEDTRSRPSDCRSRPAGSSTAWCSGTARRSQRRPRTLPAAWRRWP</sequence>
<evidence type="ECO:0000256" key="2">
    <source>
        <dbReference type="SAM" id="SignalP"/>
    </source>
</evidence>
<evidence type="ECO:0000313" key="4">
    <source>
        <dbReference type="Proteomes" id="UP001189429"/>
    </source>
</evidence>
<keyword evidence="2" id="KW-0732">Signal</keyword>
<feature type="compositionally biased region" description="Basic and acidic residues" evidence="1">
    <location>
        <begin position="198"/>
        <end position="209"/>
    </location>
</feature>
<feature type="chain" id="PRO_5047279132" evidence="2">
    <location>
        <begin position="21"/>
        <end position="241"/>
    </location>
</feature>
<name>A0ABN9XE55_9DINO</name>
<protein>
    <submittedName>
        <fullName evidence="3">Uncharacterized protein</fullName>
    </submittedName>
</protein>
<feature type="region of interest" description="Disordered" evidence="1">
    <location>
        <begin position="184"/>
        <end position="241"/>
    </location>
</feature>
<proteinExistence type="predicted"/>
<comment type="caution">
    <text evidence="3">The sequence shown here is derived from an EMBL/GenBank/DDBJ whole genome shotgun (WGS) entry which is preliminary data.</text>
</comment>
<gene>
    <name evidence="3" type="ORF">PCOR1329_LOCUS74979</name>
</gene>